<feature type="transmembrane region" description="Helical" evidence="7">
    <location>
        <begin position="373"/>
        <end position="395"/>
    </location>
</feature>
<feature type="transmembrane region" description="Helical" evidence="7">
    <location>
        <begin position="203"/>
        <end position="228"/>
    </location>
</feature>
<evidence type="ECO:0000313" key="9">
    <source>
        <dbReference type="Proteomes" id="UP000610862"/>
    </source>
</evidence>
<evidence type="ECO:0000256" key="4">
    <source>
        <dbReference type="ARBA" id="ARBA00022692"/>
    </source>
</evidence>
<dbReference type="NCBIfam" id="TIGR00797">
    <property type="entry name" value="matE"/>
    <property type="match status" value="1"/>
</dbReference>
<keyword evidence="9" id="KW-1185">Reference proteome</keyword>
<dbReference type="InterPro" id="IPR048279">
    <property type="entry name" value="MdtK-like"/>
</dbReference>
<dbReference type="GO" id="GO:0042910">
    <property type="term" value="F:xenobiotic transmembrane transporter activity"/>
    <property type="evidence" value="ECO:0007669"/>
    <property type="project" value="InterPro"/>
</dbReference>
<keyword evidence="2" id="KW-0813">Transport</keyword>
<keyword evidence="4 7" id="KW-0812">Transmembrane</keyword>
<proteinExistence type="predicted"/>
<feature type="transmembrane region" description="Helical" evidence="7">
    <location>
        <begin position="330"/>
        <end position="353"/>
    </location>
</feature>
<dbReference type="Pfam" id="PF01554">
    <property type="entry name" value="MatE"/>
    <property type="match status" value="2"/>
</dbReference>
<gene>
    <name evidence="8" type="ORF">H8692_08940</name>
</gene>
<keyword evidence="3" id="KW-1003">Cell membrane</keyword>
<dbReference type="Proteomes" id="UP000610862">
    <property type="component" value="Unassembled WGS sequence"/>
</dbReference>
<feature type="transmembrane region" description="Helical" evidence="7">
    <location>
        <begin position="63"/>
        <end position="87"/>
    </location>
</feature>
<evidence type="ECO:0000256" key="3">
    <source>
        <dbReference type="ARBA" id="ARBA00022475"/>
    </source>
</evidence>
<evidence type="ECO:0000256" key="5">
    <source>
        <dbReference type="ARBA" id="ARBA00022989"/>
    </source>
</evidence>
<feature type="transmembrane region" description="Helical" evidence="7">
    <location>
        <begin position="174"/>
        <end position="197"/>
    </location>
</feature>
<dbReference type="AlphaFoldDB" id="A0A926E7P9"/>
<dbReference type="PANTHER" id="PTHR43549">
    <property type="entry name" value="MULTIDRUG RESISTANCE PROTEIN YPNP-RELATED"/>
    <property type="match status" value="1"/>
</dbReference>
<protein>
    <submittedName>
        <fullName evidence="8">MATE family efflux transporter</fullName>
    </submittedName>
</protein>
<keyword evidence="6 7" id="KW-0472">Membrane</keyword>
<feature type="transmembrane region" description="Helical" evidence="7">
    <location>
        <begin position="431"/>
        <end position="453"/>
    </location>
</feature>
<dbReference type="PANTHER" id="PTHR43549:SF2">
    <property type="entry name" value="MULTIDRUG RESISTANCE PROTEIN NORM-RELATED"/>
    <property type="match status" value="1"/>
</dbReference>
<reference evidence="8" key="1">
    <citation type="submission" date="2020-08" db="EMBL/GenBank/DDBJ databases">
        <title>Genome public.</title>
        <authorList>
            <person name="Liu C."/>
            <person name="Sun Q."/>
        </authorList>
    </citation>
    <scope>NUCLEOTIDE SEQUENCE</scope>
    <source>
        <strain evidence="8">NSJ-24</strain>
    </source>
</reference>
<dbReference type="GO" id="GO:0005886">
    <property type="term" value="C:plasma membrane"/>
    <property type="evidence" value="ECO:0007669"/>
    <property type="project" value="UniProtKB-SubCell"/>
</dbReference>
<evidence type="ECO:0000256" key="1">
    <source>
        <dbReference type="ARBA" id="ARBA00004651"/>
    </source>
</evidence>
<feature type="transmembrane region" description="Helical" evidence="7">
    <location>
        <begin position="107"/>
        <end position="125"/>
    </location>
</feature>
<feature type="transmembrane region" description="Helical" evidence="7">
    <location>
        <begin position="407"/>
        <end position="425"/>
    </location>
</feature>
<sequence length="469" mass="52058">MMENNDRLNNSDHMDKMGNMPVGKLIFNMSWPAILSMFIQAFYNVVDSFFVSLISEQALAAVTYIFPIQMLIISVSVGTGVGINSLISRRLGAQRYEEADMAASHGYRLSFINWMFFALIGIFLSKPMMNLLSDTPYIVENGINYMFIITVGSLFSIVQVTTEKILQSTGNMKIPMVCGIFGAVTNIIMDPMLIFGIGPFPEIGVTGAAVATVLGQLVSMCLGQIFLFKKKHAVHVKLFGWKMQGRILKDIYAVGAPAILMQSIMSVMQFGMNIILSGLTETAVAVMGVYGRLQSFIFMPVFGLNQGVLPIMGFNYGARNRKRLMETFKKGFMTAFVIMGLGLLLFQTLPYQLLTIFNSTGSQEMYDIGVPALRTISLCFLPASFGIMSSSIFQAIGHGFMSLWGSLLRQLVGILPLAWIFASIAGLKLVWYAFPIAELIGVVYFAIALKYVYKKDIRRLDIIKEDYVN</sequence>
<dbReference type="EMBL" id="JACRTA010000003">
    <property type="protein sequence ID" value="MBC8568882.1"/>
    <property type="molecule type" value="Genomic_DNA"/>
</dbReference>
<feature type="transmembrane region" description="Helical" evidence="7">
    <location>
        <begin position="145"/>
        <end position="162"/>
    </location>
</feature>
<comment type="subcellular location">
    <subcellularLocation>
        <location evidence="1">Cell membrane</location>
        <topology evidence="1">Multi-pass membrane protein</topology>
    </subcellularLocation>
</comment>
<feature type="transmembrane region" description="Helical" evidence="7">
    <location>
        <begin position="251"/>
        <end position="276"/>
    </location>
</feature>
<feature type="transmembrane region" description="Helical" evidence="7">
    <location>
        <begin position="296"/>
        <end position="318"/>
    </location>
</feature>
<feature type="transmembrane region" description="Helical" evidence="7">
    <location>
        <begin position="21"/>
        <end position="43"/>
    </location>
</feature>
<evidence type="ECO:0000313" key="8">
    <source>
        <dbReference type="EMBL" id="MBC8568882.1"/>
    </source>
</evidence>
<accession>A0A926E7P9</accession>
<keyword evidence="5 7" id="KW-1133">Transmembrane helix</keyword>
<evidence type="ECO:0000256" key="2">
    <source>
        <dbReference type="ARBA" id="ARBA00022448"/>
    </source>
</evidence>
<dbReference type="PIRSF" id="PIRSF006603">
    <property type="entry name" value="DinF"/>
    <property type="match status" value="1"/>
</dbReference>
<comment type="caution">
    <text evidence="8">The sequence shown here is derived from an EMBL/GenBank/DDBJ whole genome shotgun (WGS) entry which is preliminary data.</text>
</comment>
<evidence type="ECO:0000256" key="7">
    <source>
        <dbReference type="SAM" id="Phobius"/>
    </source>
</evidence>
<dbReference type="RefSeq" id="WP_177269130.1">
    <property type="nucleotide sequence ID" value="NZ_JACRTA010000003.1"/>
</dbReference>
<evidence type="ECO:0000256" key="6">
    <source>
        <dbReference type="ARBA" id="ARBA00023136"/>
    </source>
</evidence>
<dbReference type="InterPro" id="IPR052031">
    <property type="entry name" value="Membrane_Transporter-Flippase"/>
</dbReference>
<name>A0A926E7P9_9FIRM</name>
<dbReference type="InterPro" id="IPR002528">
    <property type="entry name" value="MATE_fam"/>
</dbReference>
<dbReference type="GO" id="GO:0015297">
    <property type="term" value="F:antiporter activity"/>
    <property type="evidence" value="ECO:0007669"/>
    <property type="project" value="InterPro"/>
</dbReference>
<organism evidence="8 9">
    <name type="scientific">Lentihominibacter hominis</name>
    <dbReference type="NCBI Taxonomy" id="2763645"/>
    <lineage>
        <taxon>Bacteria</taxon>
        <taxon>Bacillati</taxon>
        <taxon>Bacillota</taxon>
        <taxon>Clostridia</taxon>
        <taxon>Peptostreptococcales</taxon>
        <taxon>Anaerovoracaceae</taxon>
        <taxon>Lentihominibacter</taxon>
    </lineage>
</organism>